<accession>A0AAE0D7X7</accession>
<organism evidence="1 2">
    <name type="scientific">Colletotrichum kahawae</name>
    <name type="common">Coffee berry disease fungus</name>
    <dbReference type="NCBI Taxonomy" id="34407"/>
    <lineage>
        <taxon>Eukaryota</taxon>
        <taxon>Fungi</taxon>
        <taxon>Dikarya</taxon>
        <taxon>Ascomycota</taxon>
        <taxon>Pezizomycotina</taxon>
        <taxon>Sordariomycetes</taxon>
        <taxon>Hypocreomycetidae</taxon>
        <taxon>Glomerellales</taxon>
        <taxon>Glomerellaceae</taxon>
        <taxon>Colletotrichum</taxon>
        <taxon>Colletotrichum gloeosporioides species complex</taxon>
    </lineage>
</organism>
<evidence type="ECO:0000313" key="2">
    <source>
        <dbReference type="Proteomes" id="UP001281614"/>
    </source>
</evidence>
<proteinExistence type="predicted"/>
<keyword evidence="2" id="KW-1185">Reference proteome</keyword>
<comment type="caution">
    <text evidence="1">The sequence shown here is derived from an EMBL/GenBank/DDBJ whole genome shotgun (WGS) entry which is preliminary data.</text>
</comment>
<evidence type="ECO:0000313" key="1">
    <source>
        <dbReference type="EMBL" id="KAK2764645.1"/>
    </source>
</evidence>
<sequence length="465" mass="53082">MSRKVPESCSWFDINQKLDLIPQLNPPEPWAYGLYPPPTPSQLDNLAIHPSGFDPNADVDKKTTARVKIIKRLSNGLEHGHQVLLCKIEKYPQSLAQPQMPFPRLNPELKSLGTLSENAISYIILKVSDGFLHPSGLGVPPYDNWELAAHFHVRESAALRLHYEKHLVRGNIMGPPYHVPSYYGTWIVKLPYRDSQDGVQKVRYVGAIATEYIRGLSIQNLCESPDPETDRLVPMMSNVFLRHEDPGSDLGSLTPNVEDFRLDVLKLWLEGVVKSLHVGVQFHNLGPQNILVTQLDLDGSSTPTRVVFSDYSRSEIYEKTQLARDPAWPSQHPLTQLPNPVHPFERFCIHSVSILLEWVPREWEDRAWLFDYWLGETFGKVEDSAEHSVFRGVATERHLRTRDLRKIVADIAAGAQVAGRPSIRMWLLEPLGRRILPRLEDWASLQQWNMNNLVNPADRRAMFDE</sequence>
<dbReference type="AlphaFoldDB" id="A0AAE0D7X7"/>
<dbReference type="Proteomes" id="UP001281614">
    <property type="component" value="Unassembled WGS sequence"/>
</dbReference>
<dbReference type="EMBL" id="VYYT01000135">
    <property type="protein sequence ID" value="KAK2764645.1"/>
    <property type="molecule type" value="Genomic_DNA"/>
</dbReference>
<protein>
    <recommendedName>
        <fullName evidence="3">Protein kinase domain-containing protein</fullName>
    </recommendedName>
</protein>
<evidence type="ECO:0008006" key="3">
    <source>
        <dbReference type="Google" id="ProtNLM"/>
    </source>
</evidence>
<name>A0AAE0D7X7_COLKA</name>
<reference evidence="1" key="1">
    <citation type="submission" date="2023-02" db="EMBL/GenBank/DDBJ databases">
        <title>Colletotrichum kahawae CIFC_Que2 genome sequencing and assembly.</title>
        <authorList>
            <person name="Baroncelli R."/>
        </authorList>
    </citation>
    <scope>NUCLEOTIDE SEQUENCE</scope>
    <source>
        <strain evidence="1">CIFC_Que2</strain>
    </source>
</reference>
<gene>
    <name evidence="1" type="ORF">CKAH01_04810</name>
</gene>